<protein>
    <submittedName>
        <fullName evidence="3">VOC family virulence protein</fullName>
    </submittedName>
    <submittedName>
        <fullName evidence="2">Vicinal oxygen chelate (VOC) family protein</fullName>
    </submittedName>
</protein>
<dbReference type="PANTHER" id="PTHR21366:SF14">
    <property type="entry name" value="GLYOXALASE DOMAIN-CONTAINING PROTEIN 5"/>
    <property type="match status" value="1"/>
</dbReference>
<evidence type="ECO:0000313" key="3">
    <source>
        <dbReference type="EMBL" id="PHO15793.1"/>
    </source>
</evidence>
<evidence type="ECO:0000313" key="4">
    <source>
        <dbReference type="Proteomes" id="UP000224740"/>
    </source>
</evidence>
<reference evidence="3" key="2">
    <citation type="submission" date="2017-09" db="EMBL/GenBank/DDBJ databases">
        <authorList>
            <person name="Perez-Cataluna A."/>
            <person name="Figueras M.J."/>
            <person name="Salas-Masso N."/>
        </authorList>
    </citation>
    <scope>NUCLEOTIDE SEQUENCE</scope>
    <source>
        <strain evidence="3">CECT 7727</strain>
    </source>
</reference>
<dbReference type="EMBL" id="NXAO01000019">
    <property type="protein sequence ID" value="PHO15793.1"/>
    <property type="molecule type" value="Genomic_DNA"/>
</dbReference>
<evidence type="ECO:0000313" key="2">
    <source>
        <dbReference type="EMBL" id="AXX85809.1"/>
    </source>
</evidence>
<dbReference type="Proteomes" id="UP000224740">
    <property type="component" value="Unassembled WGS sequence"/>
</dbReference>
<dbReference type="RefSeq" id="WP_099310663.1">
    <property type="nucleotide sequence ID" value="NZ_CP032101.1"/>
</dbReference>
<reference evidence="4" key="1">
    <citation type="submission" date="2017-09" db="EMBL/GenBank/DDBJ databases">
        <title>Arcobacter canalis sp. nov., a new species isolated from a water canal contaminated with urban sewage.</title>
        <authorList>
            <person name="Perez-Cataluna A."/>
            <person name="Salas-Masso N."/>
            <person name="Figueras M.J."/>
        </authorList>
    </citation>
    <scope>NUCLEOTIDE SEQUENCE [LARGE SCALE GENOMIC DNA]</scope>
    <source>
        <strain evidence="4">CECT 7727</strain>
    </source>
</reference>
<dbReference type="InterPro" id="IPR037523">
    <property type="entry name" value="VOC_core"/>
</dbReference>
<organism evidence="2 5">
    <name type="scientific">Malaciobacter marinus</name>
    <dbReference type="NCBI Taxonomy" id="505249"/>
    <lineage>
        <taxon>Bacteria</taxon>
        <taxon>Pseudomonadati</taxon>
        <taxon>Campylobacterota</taxon>
        <taxon>Epsilonproteobacteria</taxon>
        <taxon>Campylobacterales</taxon>
        <taxon>Arcobacteraceae</taxon>
        <taxon>Malaciobacter</taxon>
    </lineage>
</organism>
<dbReference type="EMBL" id="CP032101">
    <property type="protein sequence ID" value="AXX85809.1"/>
    <property type="molecule type" value="Genomic_DNA"/>
</dbReference>
<feature type="domain" description="VOC" evidence="1">
    <location>
        <begin position="5"/>
        <end position="125"/>
    </location>
</feature>
<dbReference type="InterPro" id="IPR050383">
    <property type="entry name" value="GlyoxalaseI/FosfomycinResist"/>
</dbReference>
<dbReference type="Proteomes" id="UP000264693">
    <property type="component" value="Chromosome"/>
</dbReference>
<dbReference type="CDD" id="cd07253">
    <property type="entry name" value="GLOD5"/>
    <property type="match status" value="1"/>
</dbReference>
<dbReference type="PANTHER" id="PTHR21366">
    <property type="entry name" value="GLYOXALASE FAMILY PROTEIN"/>
    <property type="match status" value="1"/>
</dbReference>
<proteinExistence type="predicted"/>
<dbReference type="InterPro" id="IPR029068">
    <property type="entry name" value="Glyas_Bleomycin-R_OHBP_Dase"/>
</dbReference>
<dbReference type="InterPro" id="IPR004360">
    <property type="entry name" value="Glyas_Fos-R_dOase_dom"/>
</dbReference>
<keyword evidence="4" id="KW-1185">Reference proteome</keyword>
<reference evidence="2 5" key="3">
    <citation type="submission" date="2018-08" db="EMBL/GenBank/DDBJ databases">
        <title>Complete genome of the Arcobacter marinus type strain JCM 15502.</title>
        <authorList>
            <person name="Miller W.G."/>
            <person name="Yee E."/>
            <person name="Huynh S."/>
            <person name="Parker C.T."/>
        </authorList>
    </citation>
    <scope>NUCLEOTIDE SEQUENCE [LARGE SCALE GENOMIC DNA]</scope>
    <source>
        <strain evidence="2 5">JCM 15502</strain>
    </source>
</reference>
<evidence type="ECO:0000259" key="1">
    <source>
        <dbReference type="PROSITE" id="PS51819"/>
    </source>
</evidence>
<dbReference type="SUPFAM" id="SSF54593">
    <property type="entry name" value="Glyoxalase/Bleomycin resistance protein/Dihydroxybiphenyl dioxygenase"/>
    <property type="match status" value="1"/>
</dbReference>
<name>A0A347TGT1_9BACT</name>
<dbReference type="AlphaFoldDB" id="A0A347TGT1"/>
<dbReference type="Gene3D" id="3.10.180.10">
    <property type="entry name" value="2,3-Dihydroxybiphenyl 1,2-Dioxygenase, domain 1"/>
    <property type="match status" value="1"/>
</dbReference>
<dbReference type="PROSITE" id="PS51819">
    <property type="entry name" value="VOC"/>
    <property type="match status" value="1"/>
</dbReference>
<accession>A0A347TGT1</accession>
<evidence type="ECO:0000313" key="5">
    <source>
        <dbReference type="Proteomes" id="UP000264693"/>
    </source>
</evidence>
<sequence length="135" mass="15416">MIIENLDHLVLTVKDLDKTVKFYTEVLGMKKEIFKDTRIALKYANQKINLHKLGSEFEPKATNVKQGSADLCFIVKDDINDVFKFLQKKAIKILEGPVFRTGALGDIYSIYINDPDGNLIELSNYIKNNDTKLSF</sequence>
<gene>
    <name evidence="2" type="ORF">AMRN_0007</name>
    <name evidence="3" type="ORF">CPH92_05040</name>
</gene>
<dbReference type="KEGG" id="amar:AMRN_0007"/>
<dbReference type="Pfam" id="PF00903">
    <property type="entry name" value="Glyoxalase"/>
    <property type="match status" value="1"/>
</dbReference>